<dbReference type="AlphaFoldDB" id="A0A3R7H1F1"/>
<sequence>LITIVESRYKSDQQHALRRRVYCKLYQAPQVIAAEAPEAFVHDKQINFSSKLKHRISIGNISNPRCLLALENRSLKQSNHIKKLQKNEMGIEVSANELVAQKTSRFPRNRFRSPGTFRLLLYNLCKQNPPSDSDSTVSGND</sequence>
<accession>A0A3R7H1F1</accession>
<keyword evidence="2" id="KW-1185">Reference proteome</keyword>
<name>A0A3R7H1F1_CLOSI</name>
<dbReference type="EMBL" id="NIRI02000005">
    <property type="protein sequence ID" value="KAG5454537.1"/>
    <property type="molecule type" value="Genomic_DNA"/>
</dbReference>
<protein>
    <submittedName>
        <fullName evidence="1">Uncharacterized protein</fullName>
    </submittedName>
</protein>
<dbReference type="InParanoid" id="A0A3R7H1F1"/>
<comment type="caution">
    <text evidence="1">The sequence shown here is derived from an EMBL/GenBank/DDBJ whole genome shotgun (WGS) entry which is preliminary data.</text>
</comment>
<proteinExistence type="predicted"/>
<organism evidence="1 2">
    <name type="scientific">Clonorchis sinensis</name>
    <name type="common">Chinese liver fluke</name>
    <dbReference type="NCBI Taxonomy" id="79923"/>
    <lineage>
        <taxon>Eukaryota</taxon>
        <taxon>Metazoa</taxon>
        <taxon>Spiralia</taxon>
        <taxon>Lophotrochozoa</taxon>
        <taxon>Platyhelminthes</taxon>
        <taxon>Trematoda</taxon>
        <taxon>Digenea</taxon>
        <taxon>Opisthorchiida</taxon>
        <taxon>Opisthorchiata</taxon>
        <taxon>Opisthorchiidae</taxon>
        <taxon>Clonorchis</taxon>
    </lineage>
</organism>
<evidence type="ECO:0000313" key="1">
    <source>
        <dbReference type="EMBL" id="KAG5454537.1"/>
    </source>
</evidence>
<reference evidence="1 2" key="1">
    <citation type="journal article" date="2018" name="Biotechnol. Adv.">
        <title>Improved genomic resources and new bioinformatic workflow for the carcinogenic parasite Clonorchis sinensis: Biotechnological implications.</title>
        <authorList>
            <person name="Wang D."/>
            <person name="Korhonen P.K."/>
            <person name="Gasser R.B."/>
            <person name="Young N.D."/>
        </authorList>
    </citation>
    <scope>NUCLEOTIDE SEQUENCE [LARGE SCALE GENOMIC DNA]</scope>
    <source>
        <strain evidence="1">Cs-k2</strain>
    </source>
</reference>
<gene>
    <name evidence="1" type="ORF">CSKR_104894</name>
</gene>
<dbReference type="Proteomes" id="UP000286415">
    <property type="component" value="Unassembled WGS sequence"/>
</dbReference>
<feature type="non-terminal residue" evidence="1">
    <location>
        <position position="1"/>
    </location>
</feature>
<evidence type="ECO:0000313" key="2">
    <source>
        <dbReference type="Proteomes" id="UP000286415"/>
    </source>
</evidence>
<reference evidence="1 2" key="2">
    <citation type="journal article" date="2021" name="Genomics">
        <title>High-quality reference genome for Clonorchis sinensis.</title>
        <authorList>
            <person name="Young N.D."/>
            <person name="Stroehlein A.J."/>
            <person name="Kinkar L."/>
            <person name="Wang T."/>
            <person name="Sohn W.M."/>
            <person name="Chang B.C.H."/>
            <person name="Kaur P."/>
            <person name="Weisz D."/>
            <person name="Dudchenko O."/>
            <person name="Aiden E.L."/>
            <person name="Korhonen P.K."/>
            <person name="Gasser R.B."/>
        </authorList>
    </citation>
    <scope>NUCLEOTIDE SEQUENCE [LARGE SCALE GENOMIC DNA]</scope>
    <source>
        <strain evidence="1">Cs-k2</strain>
    </source>
</reference>